<dbReference type="OrthoDB" id="627262at2759"/>
<feature type="transmembrane region" description="Helical" evidence="7">
    <location>
        <begin position="112"/>
        <end position="134"/>
    </location>
</feature>
<keyword evidence="9" id="KW-1185">Reference proteome</keyword>
<proteinExistence type="inferred from homology"/>
<evidence type="ECO:0000313" key="9">
    <source>
        <dbReference type="Proteomes" id="UP001055439"/>
    </source>
</evidence>
<dbReference type="GO" id="GO:0010039">
    <property type="term" value="P:response to iron ion"/>
    <property type="evidence" value="ECO:0007669"/>
    <property type="project" value="TreeGrafter"/>
</dbReference>
<evidence type="ECO:0000256" key="3">
    <source>
        <dbReference type="ARBA" id="ARBA00022448"/>
    </source>
</evidence>
<keyword evidence="6 7" id="KW-0472">Membrane</keyword>
<gene>
    <name evidence="8" type="ORF">MUK42_33741</name>
</gene>
<feature type="transmembrane region" description="Helical" evidence="7">
    <location>
        <begin position="44"/>
        <end position="66"/>
    </location>
</feature>
<dbReference type="PANTHER" id="PTHR31645">
    <property type="entry name" value="OLIGOPEPTIDE TRANSPORTER YGL114W-RELATED"/>
    <property type="match status" value="1"/>
</dbReference>
<feature type="transmembrane region" description="Helical" evidence="7">
    <location>
        <begin position="72"/>
        <end position="91"/>
    </location>
</feature>
<organism evidence="8 9">
    <name type="scientific">Musa troglodytarum</name>
    <name type="common">fe'i banana</name>
    <dbReference type="NCBI Taxonomy" id="320322"/>
    <lineage>
        <taxon>Eukaryota</taxon>
        <taxon>Viridiplantae</taxon>
        <taxon>Streptophyta</taxon>
        <taxon>Embryophyta</taxon>
        <taxon>Tracheophyta</taxon>
        <taxon>Spermatophyta</taxon>
        <taxon>Magnoliopsida</taxon>
        <taxon>Liliopsida</taxon>
        <taxon>Zingiberales</taxon>
        <taxon>Musaceae</taxon>
        <taxon>Musa</taxon>
    </lineage>
</organism>
<evidence type="ECO:0000256" key="7">
    <source>
        <dbReference type="SAM" id="Phobius"/>
    </source>
</evidence>
<dbReference type="InterPro" id="IPR045035">
    <property type="entry name" value="YSL-like"/>
</dbReference>
<dbReference type="GO" id="GO:0048316">
    <property type="term" value="P:seed development"/>
    <property type="evidence" value="ECO:0007669"/>
    <property type="project" value="TreeGrafter"/>
</dbReference>
<dbReference type="Pfam" id="PF03169">
    <property type="entry name" value="OPT"/>
    <property type="match status" value="1"/>
</dbReference>
<reference evidence="8" key="1">
    <citation type="submission" date="2022-05" db="EMBL/GenBank/DDBJ databases">
        <title>The Musa troglodytarum L. genome provides insights into the mechanism of non-climacteric behaviour and enrichment of carotenoids.</title>
        <authorList>
            <person name="Wang J."/>
        </authorList>
    </citation>
    <scope>NUCLEOTIDE SEQUENCE</scope>
    <source>
        <tissue evidence="8">Leaf</tissue>
    </source>
</reference>
<comment type="subcellular location">
    <subcellularLocation>
        <location evidence="1">Membrane</location>
        <topology evidence="1">Multi-pass membrane protein</topology>
    </subcellularLocation>
</comment>
<keyword evidence="4 7" id="KW-0812">Transmembrane</keyword>
<dbReference type="EMBL" id="CP097506">
    <property type="protein sequence ID" value="URD95226.1"/>
    <property type="molecule type" value="Genomic_DNA"/>
</dbReference>
<comment type="similarity">
    <text evidence="2">Belongs to the YSL (TC 2.A.67.2) family.</text>
</comment>
<evidence type="ECO:0000256" key="1">
    <source>
        <dbReference type="ARBA" id="ARBA00004141"/>
    </source>
</evidence>
<evidence type="ECO:0000256" key="4">
    <source>
        <dbReference type="ARBA" id="ARBA00022692"/>
    </source>
</evidence>
<name>A0A9E7FJA9_9LILI</name>
<evidence type="ECO:0000256" key="5">
    <source>
        <dbReference type="ARBA" id="ARBA00022989"/>
    </source>
</evidence>
<sequence length="262" mass="28634">MEEGRRKMKRTPATGQFELEPGEMQEIETAALVSRRIPPWSKQITLRGLAASLAIGVMYTVIVMKLNLTTGLVPTLNVSAALLAFAVLRSWTKLLHTIGILSTPFTRQENTVVQTCAVACYNIAVGGGFGSYLLGLNKKTYEQAGVDTEGNVPGSYKDPGIGWMTAFLFTVSFVGLLSLVPLRKIMIIDYKLTFPSGTATAILINGFHTPQGDNIAKKQVHGFAKYFAVSFLWSTFQWFCSGGDGCGFSRFPVFGLKAWKQT</sequence>
<evidence type="ECO:0000256" key="2">
    <source>
        <dbReference type="ARBA" id="ARBA00010276"/>
    </source>
</evidence>
<protein>
    <submittedName>
        <fullName evidence="8">OPT oligopeptide transporter protein</fullName>
    </submittedName>
</protein>
<dbReference type="AlphaFoldDB" id="A0A9E7FJA9"/>
<evidence type="ECO:0000313" key="8">
    <source>
        <dbReference type="EMBL" id="URD95226.1"/>
    </source>
</evidence>
<feature type="transmembrane region" description="Helical" evidence="7">
    <location>
        <begin position="161"/>
        <end position="182"/>
    </location>
</feature>
<dbReference type="InterPro" id="IPR004813">
    <property type="entry name" value="OPT"/>
</dbReference>
<keyword evidence="5 7" id="KW-1133">Transmembrane helix</keyword>
<dbReference type="GO" id="GO:0051980">
    <property type="term" value="F:iron-nicotianamine transmembrane transporter activity"/>
    <property type="evidence" value="ECO:0007669"/>
    <property type="project" value="TreeGrafter"/>
</dbReference>
<dbReference type="NCBIfam" id="TIGR00728">
    <property type="entry name" value="OPT_sfam"/>
    <property type="match status" value="1"/>
</dbReference>
<accession>A0A9E7FJA9</accession>
<dbReference type="GO" id="GO:0035673">
    <property type="term" value="F:oligopeptide transmembrane transporter activity"/>
    <property type="evidence" value="ECO:0007669"/>
    <property type="project" value="InterPro"/>
</dbReference>
<keyword evidence="3" id="KW-0813">Transport</keyword>
<feature type="non-terminal residue" evidence="8">
    <location>
        <position position="262"/>
    </location>
</feature>
<dbReference type="GO" id="GO:0005886">
    <property type="term" value="C:plasma membrane"/>
    <property type="evidence" value="ECO:0007669"/>
    <property type="project" value="TreeGrafter"/>
</dbReference>
<dbReference type="Proteomes" id="UP001055439">
    <property type="component" value="Chromosome 4"/>
</dbReference>
<evidence type="ECO:0000256" key="6">
    <source>
        <dbReference type="ARBA" id="ARBA00023136"/>
    </source>
</evidence>
<dbReference type="PANTHER" id="PTHR31645:SF4">
    <property type="entry name" value="METAL-NICOTIANAMINE TRANSPORTER YSL3"/>
    <property type="match status" value="1"/>
</dbReference>